<dbReference type="EMBL" id="JAANHS010000002">
    <property type="protein sequence ID" value="NHB75876.1"/>
    <property type="molecule type" value="Genomic_DNA"/>
</dbReference>
<dbReference type="Pfam" id="PF07927">
    <property type="entry name" value="HicA_toxin"/>
    <property type="match status" value="1"/>
</dbReference>
<keyword evidence="4" id="KW-0255">Endonuclease</keyword>
<keyword evidence="2" id="KW-1277">Toxin-antitoxin system</keyword>
<evidence type="ECO:0000256" key="4">
    <source>
        <dbReference type="ARBA" id="ARBA00022759"/>
    </source>
</evidence>
<keyword evidence="6" id="KW-0694">RNA-binding</keyword>
<keyword evidence="7" id="KW-0346">Stress response</keyword>
<evidence type="ECO:0000313" key="9">
    <source>
        <dbReference type="Proteomes" id="UP001515660"/>
    </source>
</evidence>
<proteinExistence type="inferred from homology"/>
<organism evidence="8 9">
    <name type="scientific">Rhodobacter calidifons</name>
    <dbReference type="NCBI Taxonomy" id="2715277"/>
    <lineage>
        <taxon>Bacteria</taxon>
        <taxon>Pseudomonadati</taxon>
        <taxon>Pseudomonadota</taxon>
        <taxon>Alphaproteobacteria</taxon>
        <taxon>Rhodobacterales</taxon>
        <taxon>Rhodobacter group</taxon>
        <taxon>Rhodobacter</taxon>
    </lineage>
</organism>
<dbReference type="Proteomes" id="UP001515660">
    <property type="component" value="Unassembled WGS sequence"/>
</dbReference>
<evidence type="ECO:0000256" key="1">
    <source>
        <dbReference type="ARBA" id="ARBA00006620"/>
    </source>
</evidence>
<gene>
    <name evidence="8" type="ORF">G8O29_03850</name>
</gene>
<comment type="similarity">
    <text evidence="1">Belongs to the HicA mRNA interferase family.</text>
</comment>
<evidence type="ECO:0000256" key="5">
    <source>
        <dbReference type="ARBA" id="ARBA00022801"/>
    </source>
</evidence>
<evidence type="ECO:0000256" key="2">
    <source>
        <dbReference type="ARBA" id="ARBA00022649"/>
    </source>
</evidence>
<reference evidence="8 9" key="1">
    <citation type="journal article" date="2022" name="Microorganisms">
        <title>Genome Sequence and Characterization of a Xanthorhodopsin-Containing, Aerobic Anoxygenic Phototrophic Rhodobacter Species, Isolated from Mesophilic Conditions at Yellowstone National Park.</title>
        <authorList>
            <person name="Kyndt J.A."/>
            <person name="Robertson S."/>
            <person name="Shoffstall I.B."/>
            <person name="Ramaley R.F."/>
            <person name="Meyer T.E."/>
        </authorList>
    </citation>
    <scope>NUCLEOTIDE SEQUENCE [LARGE SCALE GENOMIC DNA]</scope>
    <source>
        <strain evidence="8 9">M37P</strain>
    </source>
</reference>
<name>A0ABX0G475_9RHOB</name>
<keyword evidence="9" id="KW-1185">Reference proteome</keyword>
<dbReference type="SUPFAM" id="SSF54786">
    <property type="entry name" value="YcfA/nrd intein domain"/>
    <property type="match status" value="1"/>
</dbReference>
<dbReference type="InterPro" id="IPR038570">
    <property type="entry name" value="HicA_sf"/>
</dbReference>
<evidence type="ECO:0000256" key="3">
    <source>
        <dbReference type="ARBA" id="ARBA00022722"/>
    </source>
</evidence>
<dbReference type="InterPro" id="IPR012933">
    <property type="entry name" value="HicA_mRNA_interferase"/>
</dbReference>
<protein>
    <submittedName>
        <fullName evidence="8">Type II toxin-antitoxin system HicA family toxin</fullName>
    </submittedName>
</protein>
<keyword evidence="5" id="KW-0378">Hydrolase</keyword>
<dbReference type="Gene3D" id="3.30.920.30">
    <property type="entry name" value="Hypothetical protein"/>
    <property type="match status" value="1"/>
</dbReference>
<evidence type="ECO:0000256" key="6">
    <source>
        <dbReference type="ARBA" id="ARBA00022884"/>
    </source>
</evidence>
<sequence length="63" mass="6971">MVKGFYDEVVRLLAEAGYYHDGGSKNQKCCHDDGKPTVTVPHKIMSRHTANGILKDAGIQKKL</sequence>
<comment type="caution">
    <text evidence="8">The sequence shown here is derived from an EMBL/GenBank/DDBJ whole genome shotgun (WGS) entry which is preliminary data.</text>
</comment>
<evidence type="ECO:0000256" key="7">
    <source>
        <dbReference type="ARBA" id="ARBA00023016"/>
    </source>
</evidence>
<accession>A0ABX0G475</accession>
<dbReference type="RefSeq" id="WP_166401897.1">
    <property type="nucleotide sequence ID" value="NZ_JAANHS010000002.1"/>
</dbReference>
<evidence type="ECO:0000313" key="8">
    <source>
        <dbReference type="EMBL" id="NHB75876.1"/>
    </source>
</evidence>
<keyword evidence="3" id="KW-0540">Nuclease</keyword>